<organism evidence="2 3">
    <name type="scientific">Zingiber officinale</name>
    <name type="common">Ginger</name>
    <name type="synonym">Amomum zingiber</name>
    <dbReference type="NCBI Taxonomy" id="94328"/>
    <lineage>
        <taxon>Eukaryota</taxon>
        <taxon>Viridiplantae</taxon>
        <taxon>Streptophyta</taxon>
        <taxon>Embryophyta</taxon>
        <taxon>Tracheophyta</taxon>
        <taxon>Spermatophyta</taxon>
        <taxon>Magnoliopsida</taxon>
        <taxon>Liliopsida</taxon>
        <taxon>Zingiberales</taxon>
        <taxon>Zingiberaceae</taxon>
        <taxon>Zingiber</taxon>
    </lineage>
</organism>
<evidence type="ECO:0000313" key="3">
    <source>
        <dbReference type="Proteomes" id="UP000734854"/>
    </source>
</evidence>
<proteinExistence type="predicted"/>
<feature type="region of interest" description="Disordered" evidence="1">
    <location>
        <begin position="226"/>
        <end position="245"/>
    </location>
</feature>
<evidence type="ECO:0000313" key="2">
    <source>
        <dbReference type="EMBL" id="KAG6466609.1"/>
    </source>
</evidence>
<accession>A0A8J5BUS4</accession>
<evidence type="ECO:0000256" key="1">
    <source>
        <dbReference type="SAM" id="MobiDB-lite"/>
    </source>
</evidence>
<gene>
    <name evidence="2" type="ORF">ZIOFF_075579</name>
</gene>
<keyword evidence="3" id="KW-1185">Reference proteome</keyword>
<feature type="region of interest" description="Disordered" evidence="1">
    <location>
        <begin position="284"/>
        <end position="304"/>
    </location>
</feature>
<feature type="compositionally biased region" description="Low complexity" evidence="1">
    <location>
        <begin position="295"/>
        <end position="304"/>
    </location>
</feature>
<reference evidence="2 3" key="1">
    <citation type="submission" date="2020-08" db="EMBL/GenBank/DDBJ databases">
        <title>Plant Genome Project.</title>
        <authorList>
            <person name="Zhang R.-G."/>
        </authorList>
    </citation>
    <scope>NUCLEOTIDE SEQUENCE [LARGE SCALE GENOMIC DNA]</scope>
    <source>
        <tissue evidence="2">Rhizome</tissue>
    </source>
</reference>
<dbReference type="AlphaFoldDB" id="A0A8J5BUS4"/>
<dbReference type="Proteomes" id="UP000734854">
    <property type="component" value="Unassembled WGS sequence"/>
</dbReference>
<dbReference type="PANTHER" id="PTHR36707">
    <property type="entry name" value="T20M3.17 PROTEIN"/>
    <property type="match status" value="1"/>
</dbReference>
<dbReference type="PANTHER" id="PTHR36707:SF1">
    <property type="entry name" value="T20M3.17 PROTEIN"/>
    <property type="match status" value="1"/>
</dbReference>
<dbReference type="EMBL" id="JACMSC010000142">
    <property type="protein sequence ID" value="KAG6466609.1"/>
    <property type="molecule type" value="Genomic_DNA"/>
</dbReference>
<feature type="compositionally biased region" description="Polar residues" evidence="1">
    <location>
        <begin position="234"/>
        <end position="245"/>
    </location>
</feature>
<name>A0A8J5BUS4_ZINOF</name>
<sequence length="556" mass="62040">MNRNRFSEKAMGVTSRIRAVPKDNNCNLPKTEFSVKKYEIDRVHQEDTESLASPKSIKLNKNDQKLGVTSKNKSPQQATKVLTALPKACNPNKLKKNMKAGSNQALQKKFFPIFPEPEEAITNAMDDTPQQATKVFKAVPKYSSPNKLKKNMKTGSNQSLQKKFFPIFPEPEEAITGDIDELSFMDRLIEDSDCMWLSSESLSSSSICEFDHFDLFLQDQSSSISSLPGSSASDNGNESDGANHSSTSELFLLSKQLDFGVKDENAPLQLSALSNFSGSGSLSSDTGTLDDDTSPSHSSISSPTSYVDSPYWNFDKTEIWVSSLDLETEDCELIHGMEDDAGIFDSDISCPFSGFMHYLKLQSFGSHSLDCIDWEDKVFSLDCDWDEPLFWPYDRSLYDSLDLEEFLRRSPLKGECNSDVAGSHRTRITHSRLPDKSSSTSSVIDACRRRGVGRGTVSTPSKLRSSAKAQNQRYSSFSKRRGRWLSMMGQTVTCSSPFFAPFVMLSEIKGGDHSDIRLLTKALLFVQLTYVLCNANLKHSLEHTEMNHTGTALELW</sequence>
<protein>
    <submittedName>
        <fullName evidence="2">Uncharacterized protein</fullName>
    </submittedName>
</protein>
<comment type="caution">
    <text evidence="2">The sequence shown here is derived from an EMBL/GenBank/DDBJ whole genome shotgun (WGS) entry which is preliminary data.</text>
</comment>